<dbReference type="AlphaFoldDB" id="A0A0G3GKG0"/>
<dbReference type="SUPFAM" id="SSF52540">
    <property type="entry name" value="P-loop containing nucleoside triphosphate hydrolases"/>
    <property type="match status" value="1"/>
</dbReference>
<reference evidence="6 7" key="1">
    <citation type="journal article" date="2015" name="Stand. Genomic Sci.">
        <title>Complete genome of Pseudomonas chlororaphis strain UFB2, a soil bacterium with antibacterial activity against bacterial canker pathogen of tomato.</title>
        <authorList>
            <person name="Deng P."/>
            <person name="Wang X."/>
            <person name="Baird S.M."/>
            <person name="Lu S.E."/>
        </authorList>
    </citation>
    <scope>NUCLEOTIDE SEQUENCE [LARGE SCALE GENOMIC DNA]</scope>
    <source>
        <strain evidence="6 7">UFB2</strain>
    </source>
</reference>
<evidence type="ECO:0000256" key="2">
    <source>
        <dbReference type="ARBA" id="ARBA00022692"/>
    </source>
</evidence>
<dbReference type="EMBL" id="CP011020">
    <property type="protein sequence ID" value="AKK01691.1"/>
    <property type="molecule type" value="Genomic_DNA"/>
</dbReference>
<gene>
    <name evidence="6" type="ORF">VM99_03815</name>
</gene>
<dbReference type="CDD" id="cd00267">
    <property type="entry name" value="ABC_ATPase"/>
    <property type="match status" value="1"/>
</dbReference>
<dbReference type="GO" id="GO:0005886">
    <property type="term" value="C:plasma membrane"/>
    <property type="evidence" value="ECO:0007669"/>
    <property type="project" value="UniProtKB-SubCell"/>
</dbReference>
<dbReference type="PATRIC" id="fig|587753.11.peg.789"/>
<dbReference type="Gene3D" id="1.20.1560.10">
    <property type="entry name" value="ABC transporter type 1, transmembrane domain"/>
    <property type="match status" value="1"/>
</dbReference>
<dbReference type="InterPro" id="IPR036640">
    <property type="entry name" value="ABC1_TM_sf"/>
</dbReference>
<dbReference type="SUPFAM" id="SSF90123">
    <property type="entry name" value="ABC transporter transmembrane region"/>
    <property type="match status" value="1"/>
</dbReference>
<sequence>MKSRLFIIALTLALLQQISLALSTYFIAQAGEALTLQTYASIKMYIVYFFAFALLAYLISSAGELVRVRLQNQTWKHYTLQTFSLLRKDIRLSSSKNSKLTTNWLTGEAAGTIEHAAAFYIGMASTYFNIIFTLIVFYLTLGHLISSVLLASLMVSAIFVMLMKTKIDEYATRLQKTKLQALLEIEPLWHNSHFASSPMFNNRKLRYSDQSEHYFRTTEKYVLLEQMIACLPICVAVLIMIVALYLPAEVTAVPLGTLVAVLPRTLQLFGSVHALSMYGSQFVIVRRKVKNLVTFTQTLEQQNFNEQISAQKITIREITTQQRYALAEFQQALVCQALKPGRYLVQGDNGSGKSSVLKWIKSLSEDAVLISPDISFSEPDENLSTGQRQMKQLSGLLQQPVEIFLLDEWDANLDTLNRHILNAQIDNISAEKVVIEVRHSNTEHPAAFPLPTTET</sequence>
<dbReference type="Gene3D" id="3.40.50.300">
    <property type="entry name" value="P-loop containing nucleotide triphosphate hydrolases"/>
    <property type="match status" value="1"/>
</dbReference>
<evidence type="ECO:0000256" key="5">
    <source>
        <dbReference type="SAM" id="Phobius"/>
    </source>
</evidence>
<dbReference type="GO" id="GO:0005524">
    <property type="term" value="F:ATP binding"/>
    <property type="evidence" value="ECO:0007669"/>
    <property type="project" value="InterPro"/>
</dbReference>
<accession>A0A0G3GKG0</accession>
<protein>
    <recommendedName>
        <fullName evidence="8">ABC transporter ATP-binding protein</fullName>
    </recommendedName>
</protein>
<feature type="transmembrane region" description="Helical" evidence="5">
    <location>
        <begin position="144"/>
        <end position="163"/>
    </location>
</feature>
<keyword evidence="4 5" id="KW-0472">Membrane</keyword>
<comment type="subcellular location">
    <subcellularLocation>
        <location evidence="1">Cell membrane</location>
        <topology evidence="1">Multi-pass membrane protein</topology>
    </subcellularLocation>
</comment>
<evidence type="ECO:0000313" key="7">
    <source>
        <dbReference type="Proteomes" id="UP000035212"/>
    </source>
</evidence>
<feature type="transmembrane region" description="Helical" evidence="5">
    <location>
        <begin position="45"/>
        <end position="66"/>
    </location>
</feature>
<keyword evidence="2 5" id="KW-0812">Transmembrane</keyword>
<evidence type="ECO:0000256" key="3">
    <source>
        <dbReference type="ARBA" id="ARBA00022989"/>
    </source>
</evidence>
<organism evidence="6 7">
    <name type="scientific">Pseudomonas chlororaphis</name>
    <dbReference type="NCBI Taxonomy" id="587753"/>
    <lineage>
        <taxon>Bacteria</taxon>
        <taxon>Pseudomonadati</taxon>
        <taxon>Pseudomonadota</taxon>
        <taxon>Gammaproteobacteria</taxon>
        <taxon>Pseudomonadales</taxon>
        <taxon>Pseudomonadaceae</taxon>
        <taxon>Pseudomonas</taxon>
    </lineage>
</organism>
<evidence type="ECO:0008006" key="8">
    <source>
        <dbReference type="Google" id="ProtNLM"/>
    </source>
</evidence>
<feature type="transmembrane region" description="Helical" evidence="5">
    <location>
        <begin position="117"/>
        <end position="138"/>
    </location>
</feature>
<evidence type="ECO:0000256" key="4">
    <source>
        <dbReference type="ARBA" id="ARBA00023136"/>
    </source>
</evidence>
<reference evidence="7" key="2">
    <citation type="submission" date="2015-03" db="EMBL/GenBank/DDBJ databases">
        <authorList>
            <person name="Deng P."/>
            <person name="Lu S."/>
        </authorList>
    </citation>
    <scope>NUCLEOTIDE SEQUENCE [LARGE SCALE GENOMIC DNA]</scope>
    <source>
        <strain evidence="7">UFB2</strain>
    </source>
</reference>
<dbReference type="InterPro" id="IPR027417">
    <property type="entry name" value="P-loop_NTPase"/>
</dbReference>
<evidence type="ECO:0000313" key="6">
    <source>
        <dbReference type="EMBL" id="AKK01691.1"/>
    </source>
</evidence>
<feature type="transmembrane region" description="Helical" evidence="5">
    <location>
        <begin position="221"/>
        <end position="246"/>
    </location>
</feature>
<keyword evidence="3 5" id="KW-1133">Transmembrane helix</keyword>
<proteinExistence type="predicted"/>
<name>A0A0G3GKG0_9PSED</name>
<dbReference type="Proteomes" id="UP000035212">
    <property type="component" value="Chromosome"/>
</dbReference>
<evidence type="ECO:0000256" key="1">
    <source>
        <dbReference type="ARBA" id="ARBA00004651"/>
    </source>
</evidence>